<evidence type="ECO:0000259" key="2">
    <source>
        <dbReference type="Pfam" id="PF05057"/>
    </source>
</evidence>
<feature type="compositionally biased region" description="Polar residues" evidence="1">
    <location>
        <begin position="17"/>
        <end position="27"/>
    </location>
</feature>
<feature type="compositionally biased region" description="Polar residues" evidence="1">
    <location>
        <begin position="195"/>
        <end position="214"/>
    </location>
</feature>
<organism evidence="3 4">
    <name type="scientific">Bugula neritina</name>
    <name type="common">Brown bryozoan</name>
    <name type="synonym">Sertularia neritina</name>
    <dbReference type="NCBI Taxonomy" id="10212"/>
    <lineage>
        <taxon>Eukaryota</taxon>
        <taxon>Metazoa</taxon>
        <taxon>Spiralia</taxon>
        <taxon>Lophotrochozoa</taxon>
        <taxon>Bryozoa</taxon>
        <taxon>Gymnolaemata</taxon>
        <taxon>Cheilostomatida</taxon>
        <taxon>Flustrina</taxon>
        <taxon>Buguloidea</taxon>
        <taxon>Bugulidae</taxon>
        <taxon>Bugula</taxon>
    </lineage>
</organism>
<evidence type="ECO:0000313" key="4">
    <source>
        <dbReference type="Proteomes" id="UP000593567"/>
    </source>
</evidence>
<feature type="compositionally biased region" description="Low complexity" evidence="1">
    <location>
        <begin position="140"/>
        <end position="149"/>
    </location>
</feature>
<evidence type="ECO:0000313" key="3">
    <source>
        <dbReference type="EMBL" id="KAF6037279.1"/>
    </source>
</evidence>
<comment type="caution">
    <text evidence="3">The sequence shown here is derived from an EMBL/GenBank/DDBJ whole genome shotgun (WGS) entry which is preliminary data.</text>
</comment>
<name>A0A7J7KF62_BUGNE</name>
<feature type="compositionally biased region" description="Basic and acidic residues" evidence="1">
    <location>
        <begin position="129"/>
        <end position="139"/>
    </location>
</feature>
<sequence>MPATIIVTSLAAEKPTNSTWDITSLDSAESALSPDSSPPVKTKSSSRNNQLIKNTMPAVLNRPTKAYSMKEEDLNKREEKEKNSACPELLGFKRLTIDLSEVEPYEIGSLSPSNERTSGLKRRKSLLMPERRRLKDKLDTASLGSSSTGSAVAVKDVNMSPKSEKSYKLANGVSKKVSSPAFTRRNSRRKKKIAATNSVGLNSSAKTAPPDHQQQQTLQVTHNRIPVTDTVIDFLTNKEDLKAKLAYQGHLCSDFATLASEVPYFWRTSNSPRGGLHLVICVHGLDGNRQDLRLVNTT</sequence>
<protein>
    <submittedName>
        <fullName evidence="3">FAM135B</fullName>
    </submittedName>
</protein>
<feature type="region of interest" description="Disordered" evidence="1">
    <location>
        <begin position="17"/>
        <end position="50"/>
    </location>
</feature>
<keyword evidence="4" id="KW-1185">Reference proteome</keyword>
<proteinExistence type="predicted"/>
<dbReference type="InterPro" id="IPR007751">
    <property type="entry name" value="DUF676_lipase-like"/>
</dbReference>
<reference evidence="3" key="1">
    <citation type="submission" date="2020-06" db="EMBL/GenBank/DDBJ databases">
        <title>Draft genome of Bugula neritina, a colonial animal packing powerful symbionts and potential medicines.</title>
        <authorList>
            <person name="Rayko M."/>
        </authorList>
    </citation>
    <scope>NUCLEOTIDE SEQUENCE [LARGE SCALE GENOMIC DNA]</scope>
    <source>
        <strain evidence="3">Kwan_BN1</strain>
    </source>
</reference>
<dbReference type="EMBL" id="VXIV02000594">
    <property type="protein sequence ID" value="KAF6037279.1"/>
    <property type="molecule type" value="Genomic_DNA"/>
</dbReference>
<accession>A0A7J7KF62</accession>
<dbReference type="AlphaFoldDB" id="A0A7J7KF62"/>
<dbReference type="OrthoDB" id="273452at2759"/>
<feature type="region of interest" description="Disordered" evidence="1">
    <location>
        <begin position="178"/>
        <end position="214"/>
    </location>
</feature>
<feature type="domain" description="DUF676" evidence="2">
    <location>
        <begin position="276"/>
        <end position="297"/>
    </location>
</feature>
<feature type="region of interest" description="Disordered" evidence="1">
    <location>
        <begin position="109"/>
        <end position="149"/>
    </location>
</feature>
<dbReference type="Pfam" id="PF05057">
    <property type="entry name" value="DUF676"/>
    <property type="match status" value="1"/>
</dbReference>
<gene>
    <name evidence="3" type="ORF">EB796_004411</name>
</gene>
<evidence type="ECO:0000256" key="1">
    <source>
        <dbReference type="SAM" id="MobiDB-lite"/>
    </source>
</evidence>
<dbReference type="Proteomes" id="UP000593567">
    <property type="component" value="Unassembled WGS sequence"/>
</dbReference>